<dbReference type="RefSeq" id="WP_052089717.1">
    <property type="nucleotide sequence ID" value="NZ_FZML01000010.1"/>
</dbReference>
<dbReference type="InterPro" id="IPR019302">
    <property type="entry name" value="CAP12/PCTIR_TIR_dom"/>
</dbReference>
<dbReference type="Proteomes" id="UP000029922">
    <property type="component" value="Unassembled WGS sequence"/>
</dbReference>
<proteinExistence type="predicted"/>
<evidence type="ECO:0000259" key="1">
    <source>
        <dbReference type="Pfam" id="PF10137"/>
    </source>
</evidence>
<dbReference type="Pfam" id="PF10137">
    <property type="entry name" value="CAP12-PCTIR_TIR"/>
    <property type="match status" value="1"/>
</dbReference>
<accession>A0A377PUJ2</accession>
<dbReference type="OrthoDB" id="5497289at2"/>
<protein>
    <submittedName>
        <fullName evidence="2">ABC-type sugar transport system, periplasmic component</fullName>
    </submittedName>
</protein>
<keyword evidence="2" id="KW-0762">Sugar transport</keyword>
<dbReference type="GO" id="GO:0050135">
    <property type="term" value="F:NADP+ nucleosidase activity"/>
    <property type="evidence" value="ECO:0007669"/>
    <property type="project" value="InterPro"/>
</dbReference>
<evidence type="ECO:0000313" key="5">
    <source>
        <dbReference type="Proteomes" id="UP000255139"/>
    </source>
</evidence>
<sequence length="227" mass="25956">MSKQQEILEKLKNYANFSQSGNNSYKAKKDNATITIHINGNVQVQGKNEEKVKQEINEILGKEKIYENNKQLFIVYGHDKIAKEQLEHILEKLDIQTNQITNNTGMTIIEALEKEISCVHAGIILLTPDDISLSKKDYEEHKDNIGGYIHTRARQNVILEMGMIMAKLGRKNTIILSKGEVEIPSDIDGVFRLQFKENPTEILKKLVERLEECGFIIDKNNVFKAMN</sequence>
<keyword evidence="5" id="KW-1185">Reference proteome</keyword>
<organism evidence="2 5">
    <name type="scientific">Helicobacter muridarum</name>
    <dbReference type="NCBI Taxonomy" id="216"/>
    <lineage>
        <taxon>Bacteria</taxon>
        <taxon>Pseudomonadati</taxon>
        <taxon>Campylobacterota</taxon>
        <taxon>Epsilonproteobacteria</taxon>
        <taxon>Campylobacterales</taxon>
        <taxon>Helicobacteraceae</taxon>
        <taxon>Helicobacter</taxon>
    </lineage>
</organism>
<evidence type="ECO:0000313" key="4">
    <source>
        <dbReference type="Proteomes" id="UP000029922"/>
    </source>
</evidence>
<keyword evidence="2" id="KW-0813">Transport</keyword>
<gene>
    <name evidence="3" type="ORF">LS73_000685</name>
    <name evidence="2" type="ORF">NCTC12714_01120</name>
</gene>
<evidence type="ECO:0000313" key="3">
    <source>
        <dbReference type="EMBL" id="TLE01680.1"/>
    </source>
</evidence>
<reference evidence="2 5" key="2">
    <citation type="submission" date="2018-06" db="EMBL/GenBank/DDBJ databases">
        <authorList>
            <consortium name="Pathogen Informatics"/>
            <person name="Doyle S."/>
        </authorList>
    </citation>
    <scope>NUCLEOTIDE SEQUENCE [LARGE SCALE GENOMIC DNA]</scope>
    <source>
        <strain evidence="2 5">NCTC12714</strain>
    </source>
</reference>
<dbReference type="Proteomes" id="UP000255139">
    <property type="component" value="Unassembled WGS sequence"/>
</dbReference>
<evidence type="ECO:0000313" key="2">
    <source>
        <dbReference type="EMBL" id="STQ86315.1"/>
    </source>
</evidence>
<dbReference type="EMBL" id="JRPD02000001">
    <property type="protein sequence ID" value="TLE01680.1"/>
    <property type="molecule type" value="Genomic_DNA"/>
</dbReference>
<reference evidence="3 4" key="1">
    <citation type="journal article" date="2014" name="Genome Announc.">
        <title>Draft genome sequences of eight enterohepatic helicobacter species isolated from both laboratory and wild rodents.</title>
        <authorList>
            <person name="Sheh A."/>
            <person name="Shen Z."/>
            <person name="Fox J.G."/>
        </authorList>
    </citation>
    <scope>NUCLEOTIDE SEQUENCE [LARGE SCALE GENOMIC DNA]</scope>
    <source>
        <strain evidence="3 4">ST1</strain>
    </source>
</reference>
<name>A0A377PUJ2_9HELI</name>
<feature type="domain" description="CD-NTase-associated protein 12/Pycsar effector protein TIR" evidence="1">
    <location>
        <begin position="72"/>
        <end position="196"/>
    </location>
</feature>
<dbReference type="AlphaFoldDB" id="A0A377PUJ2"/>
<dbReference type="EMBL" id="UGJE01000002">
    <property type="protein sequence ID" value="STQ86315.1"/>
    <property type="molecule type" value="Genomic_DNA"/>
</dbReference>